<proteinExistence type="predicted"/>
<dbReference type="EMBL" id="CAJNNV010012192">
    <property type="protein sequence ID" value="CAE8600487.1"/>
    <property type="molecule type" value="Genomic_DNA"/>
</dbReference>
<dbReference type="AlphaFoldDB" id="A0A813EHA1"/>
<sequence>MRSMLQQGRARTSRQPADADASESSKSSVETASEATQEYLEPWVDWIRRVTRTVESIRESLRIADWATTARRCQFRWAGHVSKRDDQRWSTKMLGWKPDRGWRDGGQGRGRAHARPRKRWADDIDNYFASEHNLAEGEWRLLAANRSEWRKHEKLFVER</sequence>
<feature type="compositionally biased region" description="Low complexity" evidence="1">
    <location>
        <begin position="18"/>
        <end position="35"/>
    </location>
</feature>
<dbReference type="OrthoDB" id="407509at2759"/>
<feature type="region of interest" description="Disordered" evidence="1">
    <location>
        <begin position="1"/>
        <end position="35"/>
    </location>
</feature>
<reference evidence="2" key="1">
    <citation type="submission" date="2021-02" db="EMBL/GenBank/DDBJ databases">
        <authorList>
            <person name="Dougan E. K."/>
            <person name="Rhodes N."/>
            <person name="Thang M."/>
            <person name="Chan C."/>
        </authorList>
    </citation>
    <scope>NUCLEOTIDE SEQUENCE</scope>
</reference>
<organism evidence="2 3">
    <name type="scientific">Polarella glacialis</name>
    <name type="common">Dinoflagellate</name>
    <dbReference type="NCBI Taxonomy" id="89957"/>
    <lineage>
        <taxon>Eukaryota</taxon>
        <taxon>Sar</taxon>
        <taxon>Alveolata</taxon>
        <taxon>Dinophyceae</taxon>
        <taxon>Suessiales</taxon>
        <taxon>Suessiaceae</taxon>
        <taxon>Polarella</taxon>
    </lineage>
</organism>
<evidence type="ECO:0000256" key="1">
    <source>
        <dbReference type="SAM" id="MobiDB-lite"/>
    </source>
</evidence>
<gene>
    <name evidence="2" type="ORF">PGLA1383_LOCUS18812</name>
</gene>
<dbReference type="Proteomes" id="UP000654075">
    <property type="component" value="Unassembled WGS sequence"/>
</dbReference>
<feature type="compositionally biased region" description="Polar residues" evidence="1">
    <location>
        <begin position="1"/>
        <end position="15"/>
    </location>
</feature>
<evidence type="ECO:0000313" key="3">
    <source>
        <dbReference type="Proteomes" id="UP000654075"/>
    </source>
</evidence>
<protein>
    <submittedName>
        <fullName evidence="2">Uncharacterized protein</fullName>
    </submittedName>
</protein>
<comment type="caution">
    <text evidence="2">The sequence shown here is derived from an EMBL/GenBank/DDBJ whole genome shotgun (WGS) entry which is preliminary data.</text>
</comment>
<name>A0A813EHA1_POLGL</name>
<keyword evidence="3" id="KW-1185">Reference proteome</keyword>
<evidence type="ECO:0000313" key="2">
    <source>
        <dbReference type="EMBL" id="CAE8600487.1"/>
    </source>
</evidence>
<accession>A0A813EHA1</accession>